<evidence type="ECO:0000313" key="1">
    <source>
        <dbReference type="EMBL" id="CAB4156573.1"/>
    </source>
</evidence>
<evidence type="ECO:0000313" key="4">
    <source>
        <dbReference type="EMBL" id="CAB5226678.1"/>
    </source>
</evidence>
<dbReference type="EMBL" id="LR797366">
    <property type="protein sequence ID" value="CAB4210436.1"/>
    <property type="molecule type" value="Genomic_DNA"/>
</dbReference>
<evidence type="ECO:0000313" key="2">
    <source>
        <dbReference type="EMBL" id="CAB4195859.1"/>
    </source>
</evidence>
<name>A0A6J5RFS3_9CAUD</name>
<organism evidence="2">
    <name type="scientific">uncultured Caudovirales phage</name>
    <dbReference type="NCBI Taxonomy" id="2100421"/>
    <lineage>
        <taxon>Viruses</taxon>
        <taxon>Duplodnaviria</taxon>
        <taxon>Heunggongvirae</taxon>
        <taxon>Uroviricota</taxon>
        <taxon>Caudoviricetes</taxon>
        <taxon>Peduoviridae</taxon>
        <taxon>Maltschvirus</taxon>
        <taxon>Maltschvirus maltsch</taxon>
    </lineage>
</organism>
<sequence length="85" mass="9727">MNKLLTPTIHLNGSSPRDLLEQHMEILDACRGLLAAMRSATPNGRDYYPQGEKAAIEARDAFNERYMAISRIYDDFEQIALEIRE</sequence>
<dbReference type="EMBL" id="LR797248">
    <property type="protein sequence ID" value="CAB4195859.1"/>
    <property type="molecule type" value="Genomic_DNA"/>
</dbReference>
<evidence type="ECO:0000313" key="3">
    <source>
        <dbReference type="EMBL" id="CAB4210436.1"/>
    </source>
</evidence>
<dbReference type="EMBL" id="LR798366">
    <property type="protein sequence ID" value="CAB5226678.1"/>
    <property type="molecule type" value="Genomic_DNA"/>
</dbReference>
<dbReference type="EMBL" id="LR796638">
    <property type="protein sequence ID" value="CAB4156573.1"/>
    <property type="molecule type" value="Genomic_DNA"/>
</dbReference>
<proteinExistence type="predicted"/>
<accession>A0A6J5RFS3</accession>
<gene>
    <name evidence="2" type="ORF">UFOVP1303_41</name>
    <name evidence="3" type="ORF">UFOVP1417_13</name>
    <name evidence="4" type="ORF">UFOVP1517_17</name>
    <name evidence="1" type="ORF">UFOVP664_74</name>
</gene>
<protein>
    <submittedName>
        <fullName evidence="2">Uncharacterized protein</fullName>
    </submittedName>
</protein>
<reference evidence="2" key="1">
    <citation type="submission" date="2020-05" db="EMBL/GenBank/DDBJ databases">
        <authorList>
            <person name="Chiriac C."/>
            <person name="Salcher M."/>
            <person name="Ghai R."/>
            <person name="Kavagutti S V."/>
        </authorList>
    </citation>
    <scope>NUCLEOTIDE SEQUENCE</scope>
</reference>